<evidence type="ECO:0000256" key="1">
    <source>
        <dbReference type="SAM" id="Phobius"/>
    </source>
</evidence>
<reference evidence="2 3" key="1">
    <citation type="submission" date="2017-10" db="EMBL/GenBank/DDBJ databases">
        <title>Whole genome of Pedobacter ginsengisoli T01R-27 isolated from tomato rhizosphere.</title>
        <authorList>
            <person name="Weon H.-Y."/>
            <person name="Lee S.A."/>
            <person name="Sang M.K."/>
            <person name="Song J."/>
        </authorList>
    </citation>
    <scope>NUCLEOTIDE SEQUENCE [LARGE SCALE GENOMIC DNA]</scope>
    <source>
        <strain evidence="2 3">T01R-27</strain>
    </source>
</reference>
<dbReference type="RefSeq" id="WP_099438102.1">
    <property type="nucleotide sequence ID" value="NZ_CP024091.1"/>
</dbReference>
<feature type="transmembrane region" description="Helical" evidence="1">
    <location>
        <begin position="192"/>
        <end position="212"/>
    </location>
</feature>
<feature type="transmembrane region" description="Helical" evidence="1">
    <location>
        <begin position="12"/>
        <end position="30"/>
    </location>
</feature>
<dbReference type="PANTHER" id="PTHR38454">
    <property type="entry name" value="INTEGRAL MEMBRANE PROTEIN-RELATED"/>
    <property type="match status" value="1"/>
</dbReference>
<organism evidence="2 3">
    <name type="scientific">Pedobacter ginsengisoli</name>
    <dbReference type="NCBI Taxonomy" id="363852"/>
    <lineage>
        <taxon>Bacteria</taxon>
        <taxon>Pseudomonadati</taxon>
        <taxon>Bacteroidota</taxon>
        <taxon>Sphingobacteriia</taxon>
        <taxon>Sphingobacteriales</taxon>
        <taxon>Sphingobacteriaceae</taxon>
        <taxon>Pedobacter</taxon>
    </lineage>
</organism>
<proteinExistence type="predicted"/>
<feature type="transmembrane region" description="Helical" evidence="1">
    <location>
        <begin position="801"/>
        <end position="821"/>
    </location>
</feature>
<feature type="transmembrane region" description="Helical" evidence="1">
    <location>
        <begin position="147"/>
        <end position="165"/>
    </location>
</feature>
<dbReference type="KEGG" id="pgs:CPT03_06615"/>
<name>A0A2D1U3H5_9SPHI</name>
<dbReference type="OrthoDB" id="9772884at2"/>
<keyword evidence="1" id="KW-0812">Transmembrane</keyword>
<evidence type="ECO:0000313" key="3">
    <source>
        <dbReference type="Proteomes" id="UP000223749"/>
    </source>
</evidence>
<feature type="transmembrane region" description="Helical" evidence="1">
    <location>
        <begin position="121"/>
        <end position="141"/>
    </location>
</feature>
<dbReference type="EMBL" id="CP024091">
    <property type="protein sequence ID" value="ATP56160.1"/>
    <property type="molecule type" value="Genomic_DNA"/>
</dbReference>
<feature type="transmembrane region" description="Helical" evidence="1">
    <location>
        <begin position="224"/>
        <end position="243"/>
    </location>
</feature>
<keyword evidence="1" id="KW-1133">Transmembrane helix</keyword>
<keyword evidence="1" id="KW-0472">Membrane</keyword>
<protein>
    <recommendedName>
        <fullName evidence="4">YfhO family protein</fullName>
    </recommendedName>
</protein>
<evidence type="ECO:0000313" key="2">
    <source>
        <dbReference type="EMBL" id="ATP56160.1"/>
    </source>
</evidence>
<feature type="transmembrane region" description="Helical" evidence="1">
    <location>
        <begin position="349"/>
        <end position="366"/>
    </location>
</feature>
<sequence>MKKWFQANSTHFIIIGIFFILCFAYFSPAMQGKDLYQSDVLEAKAMAKEIMDVKAATGKGPLWTNSMFGGMPSFQIWVSNSGSIANYVINTLKTVFPNPIDIVLCYLLGAYFLLSTLKMKPWLAAAGAIAFAFTSYNFIYIEAGHSNQAMAISFFAPVLGSILLTFRGRYLLGGLLTAFFLAVEIRCNHIQMTYYLFMCLLILAGFELYYAIASKQLKAFFTSAGYLVAGVILAVGVNAGQLWTTYEYGNESIRGKANLTRTSSKSDTGLGRDYAYNWSQGVGEISTFLVPNMYGGATQIKQLDEHSHVAKALVAKGVPEDQVKEIIPQLQQGLIRTYWGEKSSTHGPWYFGCIVIFLYVLGLFIVKGKMKWWILTSTFLFVFLSFGRHFPLISDLFFDYFPMYNKMRAVESILVIPALIIPLLAFVALKQFVDEKDKTKDLPKKLLYSLYITGGGLLVFMLIPTLFFDFRDTSHQEMVNHIAEAFKADLGFANSIGSALIEDRISLARTDAFRSLIFILLGFGILWAILKGKVKANTAFIVLGVLILVDMWSVDRRYLNNSNFYDKSVLDQNYQATAADLQILNDKALDFRVIDFTKGNPFFDASASYFHKSVGGRHSARLQRYDEMITAQFSEKINEPVLDMLNTKYLIMADKSSPTPQAIERKTALGNAWFISNINYVKNADEEMKGITSFDPKTTAIVDETVKSQIGDVKSLTDTTAKIQLTEYHPDHLVYKYKSAQDAIAVFAEIWYDKGWNAYLDGNKIPYFRANYILRAAKLPAGSHNLEFKFEPTSYLVGDKISMISSLILVIISGIAVFLHFRAKKNTASV</sequence>
<evidence type="ECO:0008006" key="4">
    <source>
        <dbReference type="Google" id="ProtNLM"/>
    </source>
</evidence>
<feature type="transmembrane region" description="Helical" evidence="1">
    <location>
        <begin position="373"/>
        <end position="393"/>
    </location>
</feature>
<dbReference type="Pfam" id="PF09586">
    <property type="entry name" value="YfhO"/>
    <property type="match status" value="1"/>
</dbReference>
<dbReference type="AlphaFoldDB" id="A0A2D1U3H5"/>
<feature type="transmembrane region" description="Helical" evidence="1">
    <location>
        <begin position="537"/>
        <end position="554"/>
    </location>
</feature>
<dbReference type="PANTHER" id="PTHR38454:SF1">
    <property type="entry name" value="INTEGRAL MEMBRANE PROTEIN"/>
    <property type="match status" value="1"/>
</dbReference>
<feature type="transmembrane region" description="Helical" evidence="1">
    <location>
        <begin position="96"/>
        <end position="114"/>
    </location>
</feature>
<accession>A0A2D1U3H5</accession>
<gene>
    <name evidence="2" type="ORF">CPT03_06615</name>
</gene>
<keyword evidence="3" id="KW-1185">Reference proteome</keyword>
<dbReference type="InterPro" id="IPR018580">
    <property type="entry name" value="Uncharacterised_YfhO"/>
</dbReference>
<feature type="transmembrane region" description="Helical" evidence="1">
    <location>
        <begin position="413"/>
        <end position="433"/>
    </location>
</feature>
<feature type="transmembrane region" description="Helical" evidence="1">
    <location>
        <begin position="512"/>
        <end position="530"/>
    </location>
</feature>
<dbReference type="Proteomes" id="UP000223749">
    <property type="component" value="Chromosome"/>
</dbReference>
<feature type="transmembrane region" description="Helical" evidence="1">
    <location>
        <begin position="445"/>
        <end position="468"/>
    </location>
</feature>